<comment type="similarity">
    <text evidence="2">Belongs to the NAD(P)-dependent epimerase/dehydratase family. Dihydroflavonol-4-reductase subfamily.</text>
</comment>
<dbReference type="Proteomes" id="UP000297245">
    <property type="component" value="Unassembled WGS sequence"/>
</dbReference>
<evidence type="ECO:0000256" key="2">
    <source>
        <dbReference type="ARBA" id="ARBA00023445"/>
    </source>
</evidence>
<feature type="compositionally biased region" description="Basic and acidic residues" evidence="3">
    <location>
        <begin position="443"/>
        <end position="468"/>
    </location>
</feature>
<dbReference type="InterPro" id="IPR036291">
    <property type="entry name" value="NAD(P)-bd_dom_sf"/>
</dbReference>
<name>A0A4S8MK81_DENBC</name>
<evidence type="ECO:0000313" key="5">
    <source>
        <dbReference type="EMBL" id="THV02991.1"/>
    </source>
</evidence>
<dbReference type="AlphaFoldDB" id="A0A4S8MK81"/>
<dbReference type="OrthoDB" id="2735536at2759"/>
<dbReference type="InterPro" id="IPR050425">
    <property type="entry name" value="NAD(P)_dehydrat-like"/>
</dbReference>
<dbReference type="InterPro" id="IPR001509">
    <property type="entry name" value="Epimerase_deHydtase"/>
</dbReference>
<evidence type="ECO:0000259" key="4">
    <source>
        <dbReference type="Pfam" id="PF01370"/>
    </source>
</evidence>
<dbReference type="Pfam" id="PF01370">
    <property type="entry name" value="Epimerase"/>
    <property type="match status" value="1"/>
</dbReference>
<dbReference type="PANTHER" id="PTHR10366:SF564">
    <property type="entry name" value="STEROL-4-ALPHA-CARBOXYLATE 3-DEHYDROGENASE, DECARBOXYLATING"/>
    <property type="match status" value="1"/>
</dbReference>
<keyword evidence="1" id="KW-0560">Oxidoreductase</keyword>
<dbReference type="GO" id="GO:0016616">
    <property type="term" value="F:oxidoreductase activity, acting on the CH-OH group of donors, NAD or NADP as acceptor"/>
    <property type="evidence" value="ECO:0007669"/>
    <property type="project" value="TreeGrafter"/>
</dbReference>
<accession>A0A4S8MK81</accession>
<feature type="region of interest" description="Disordered" evidence="3">
    <location>
        <begin position="424"/>
        <end position="491"/>
    </location>
</feature>
<organism evidence="5 6">
    <name type="scientific">Dendrothele bispora (strain CBS 962.96)</name>
    <dbReference type="NCBI Taxonomy" id="1314807"/>
    <lineage>
        <taxon>Eukaryota</taxon>
        <taxon>Fungi</taxon>
        <taxon>Dikarya</taxon>
        <taxon>Basidiomycota</taxon>
        <taxon>Agaricomycotina</taxon>
        <taxon>Agaricomycetes</taxon>
        <taxon>Agaricomycetidae</taxon>
        <taxon>Agaricales</taxon>
        <taxon>Agaricales incertae sedis</taxon>
        <taxon>Dendrothele</taxon>
    </lineage>
</organism>
<dbReference type="PANTHER" id="PTHR10366">
    <property type="entry name" value="NAD DEPENDENT EPIMERASE/DEHYDRATASE"/>
    <property type="match status" value="1"/>
</dbReference>
<proteinExistence type="inferred from homology"/>
<dbReference type="SUPFAM" id="SSF51735">
    <property type="entry name" value="NAD(P)-binding Rossmann-fold domains"/>
    <property type="match status" value="1"/>
</dbReference>
<feature type="domain" description="NAD-dependent epimerase/dehydratase" evidence="4">
    <location>
        <begin position="33"/>
        <end position="146"/>
    </location>
</feature>
<keyword evidence="6" id="KW-1185">Reference proteome</keyword>
<evidence type="ECO:0000256" key="3">
    <source>
        <dbReference type="SAM" id="MobiDB-lite"/>
    </source>
</evidence>
<dbReference type="Gene3D" id="3.40.50.720">
    <property type="entry name" value="NAD(P)-binding Rossmann-like Domain"/>
    <property type="match status" value="1"/>
</dbReference>
<reference evidence="5 6" key="1">
    <citation type="journal article" date="2019" name="Nat. Ecol. Evol.">
        <title>Megaphylogeny resolves global patterns of mushroom evolution.</title>
        <authorList>
            <person name="Varga T."/>
            <person name="Krizsan K."/>
            <person name="Foldi C."/>
            <person name="Dima B."/>
            <person name="Sanchez-Garcia M."/>
            <person name="Sanchez-Ramirez S."/>
            <person name="Szollosi G.J."/>
            <person name="Szarkandi J.G."/>
            <person name="Papp V."/>
            <person name="Albert L."/>
            <person name="Andreopoulos W."/>
            <person name="Angelini C."/>
            <person name="Antonin V."/>
            <person name="Barry K.W."/>
            <person name="Bougher N.L."/>
            <person name="Buchanan P."/>
            <person name="Buyck B."/>
            <person name="Bense V."/>
            <person name="Catcheside P."/>
            <person name="Chovatia M."/>
            <person name="Cooper J."/>
            <person name="Damon W."/>
            <person name="Desjardin D."/>
            <person name="Finy P."/>
            <person name="Geml J."/>
            <person name="Haridas S."/>
            <person name="Hughes K."/>
            <person name="Justo A."/>
            <person name="Karasinski D."/>
            <person name="Kautmanova I."/>
            <person name="Kiss B."/>
            <person name="Kocsube S."/>
            <person name="Kotiranta H."/>
            <person name="LaButti K.M."/>
            <person name="Lechner B.E."/>
            <person name="Liimatainen K."/>
            <person name="Lipzen A."/>
            <person name="Lukacs Z."/>
            <person name="Mihaltcheva S."/>
            <person name="Morgado L.N."/>
            <person name="Niskanen T."/>
            <person name="Noordeloos M.E."/>
            <person name="Ohm R.A."/>
            <person name="Ortiz-Santana B."/>
            <person name="Ovrebo C."/>
            <person name="Racz N."/>
            <person name="Riley R."/>
            <person name="Savchenko A."/>
            <person name="Shiryaev A."/>
            <person name="Soop K."/>
            <person name="Spirin V."/>
            <person name="Szebenyi C."/>
            <person name="Tomsovsky M."/>
            <person name="Tulloss R.E."/>
            <person name="Uehling J."/>
            <person name="Grigoriev I.V."/>
            <person name="Vagvolgyi C."/>
            <person name="Papp T."/>
            <person name="Martin F.M."/>
            <person name="Miettinen O."/>
            <person name="Hibbett D.S."/>
            <person name="Nagy L.G."/>
        </authorList>
    </citation>
    <scope>NUCLEOTIDE SEQUENCE [LARGE SCALE GENOMIC DNA]</scope>
    <source>
        <strain evidence="5 6">CBS 962.96</strain>
    </source>
</reference>
<dbReference type="EMBL" id="ML179071">
    <property type="protein sequence ID" value="THV02991.1"/>
    <property type="molecule type" value="Genomic_DNA"/>
</dbReference>
<evidence type="ECO:0000313" key="6">
    <source>
        <dbReference type="Proteomes" id="UP000297245"/>
    </source>
</evidence>
<feature type="compositionally biased region" description="Basic and acidic residues" evidence="3">
    <location>
        <begin position="478"/>
        <end position="491"/>
    </location>
</feature>
<sequence>MHLLCSENTELGRTYNKTRVFTFPFMPTLRVRVTGGTGYLGSHIIAQLLASQQIKYLVRTTVKPGDKSLLQEIFPDAGDRLEAVETKSLTCDYLRLGYMKDVDAVIHAALPDGAKFVEGVVNGTTGILEAAIKVGVKKVIITSTFVTLCELDTYKETFSSDTLGPGSWCSSPSVKFDSVADINRAIRSGKVSGFAVYQMSKTLAEKKVWDIVRRVESEGKHVDVTTILPPVMFGPYATPTYPLPSCSEDLNANQFIYQLISHSRSSSPSISPSYPDLKLGYMVDVRDAAQAHILAFSSLSGAPASSNAGQSCVEEHDTKQFDERIILCSHTFTWPQLAEMIAEKRPDLKERLPPPGATTHSQNYAPLDLDLMKSLFSLEPFTDNITAEDGSQAKGDSSSLSMTPWEETVLASLDLVLRWEEAYESAQDSESSHTQEEEGEYGFAHEETKNMEDVSHKFDNDHRVGERRGLKRCTSTREQPEDQEKRKLRKD</sequence>
<gene>
    <name evidence="5" type="ORF">K435DRAFT_775171</name>
</gene>
<protein>
    <submittedName>
        <fullName evidence="5">NAD(P)-binding protein</fullName>
    </submittedName>
</protein>
<evidence type="ECO:0000256" key="1">
    <source>
        <dbReference type="ARBA" id="ARBA00023002"/>
    </source>
</evidence>